<dbReference type="AlphaFoldDB" id="A0A212JAQ1"/>
<dbReference type="InterPro" id="IPR007210">
    <property type="entry name" value="ABC_Gly_betaine_transp_sub-bd"/>
</dbReference>
<feature type="signal peptide" evidence="1">
    <location>
        <begin position="1"/>
        <end position="23"/>
    </location>
</feature>
<proteinExistence type="predicted"/>
<reference evidence="3" key="1">
    <citation type="submission" date="2016-04" db="EMBL/GenBank/DDBJ databases">
        <authorList>
            <person name="Evans L.H."/>
            <person name="Alamgir A."/>
            <person name="Owens N."/>
            <person name="Weber N.D."/>
            <person name="Virtaneva K."/>
            <person name="Barbian K."/>
            <person name="Babar A."/>
            <person name="Rosenke K."/>
        </authorList>
    </citation>
    <scope>NUCLEOTIDE SEQUENCE</scope>
    <source>
        <strain evidence="3">86</strain>
    </source>
</reference>
<dbReference type="SUPFAM" id="SSF53850">
    <property type="entry name" value="Periplasmic binding protein-like II"/>
    <property type="match status" value="1"/>
</dbReference>
<dbReference type="GO" id="GO:0022857">
    <property type="term" value="F:transmembrane transporter activity"/>
    <property type="evidence" value="ECO:0007669"/>
    <property type="project" value="InterPro"/>
</dbReference>
<keyword evidence="1" id="KW-0732">Signal</keyword>
<dbReference type="Pfam" id="PF04069">
    <property type="entry name" value="OpuAC"/>
    <property type="match status" value="1"/>
</dbReference>
<dbReference type="EMBL" id="FLUQ01000001">
    <property type="protein sequence ID" value="SBV96527.1"/>
    <property type="molecule type" value="Genomic_DNA"/>
</dbReference>
<gene>
    <name evidence="3" type="ORF">KL86DPRO_11059</name>
</gene>
<dbReference type="Gene3D" id="3.40.190.10">
    <property type="entry name" value="Periplasmic binding protein-like II"/>
    <property type="match status" value="1"/>
</dbReference>
<protein>
    <recommendedName>
        <fullName evidence="2">ABC-type glycine betaine transport system substrate-binding domain-containing protein</fullName>
    </recommendedName>
</protein>
<sequence length="308" mass="34222">MSIRKKMWLIAAVCIFALGAAPAVSSGAGKNGAPAIRIGTKDFTENLIVGELYALALEDAGYAVTRIFNIAGSLVHTSIVNDRIDLYPEYTGTGLLTVLKMKPMTDPAQVYETVKREYAKRFKLVWLEQSRANDSQGLVMRTPVARKLGIATISDLQRNAEKIRFASQGEFDLRDDGLPGLEKVYGPFCWKSSRVYDNGLKYEILLNDEADLAPAYTTEGQLLNTEAFTLLRDDKRMWPPYYLAPVIRAETLVAHPDIGGILNRVSASLDTETMIRLNAGVDVAKREYEDVALEHFRSMRAASPRKGR</sequence>
<dbReference type="Gene3D" id="3.40.190.120">
    <property type="entry name" value="Osmoprotection protein (prox), domain 2"/>
    <property type="match status" value="1"/>
</dbReference>
<dbReference type="CDD" id="cd13615">
    <property type="entry name" value="PBP2_ProWY"/>
    <property type="match status" value="1"/>
</dbReference>
<name>A0A212JAQ1_9DELT</name>
<dbReference type="GO" id="GO:0043190">
    <property type="term" value="C:ATP-binding cassette (ABC) transporter complex"/>
    <property type="evidence" value="ECO:0007669"/>
    <property type="project" value="InterPro"/>
</dbReference>
<evidence type="ECO:0000259" key="2">
    <source>
        <dbReference type="Pfam" id="PF04069"/>
    </source>
</evidence>
<feature type="chain" id="PRO_5013075291" description="ABC-type glycine betaine transport system substrate-binding domain-containing protein" evidence="1">
    <location>
        <begin position="24"/>
        <end position="308"/>
    </location>
</feature>
<evidence type="ECO:0000313" key="3">
    <source>
        <dbReference type="EMBL" id="SBV96527.1"/>
    </source>
</evidence>
<accession>A0A212JAQ1</accession>
<organism evidence="3">
    <name type="scientific">uncultured delta proteobacterium</name>
    <dbReference type="NCBI Taxonomy" id="34034"/>
    <lineage>
        <taxon>Bacteria</taxon>
        <taxon>Deltaproteobacteria</taxon>
        <taxon>environmental samples</taxon>
    </lineage>
</organism>
<evidence type="ECO:0000256" key="1">
    <source>
        <dbReference type="SAM" id="SignalP"/>
    </source>
</evidence>
<feature type="domain" description="ABC-type glycine betaine transport system substrate-binding" evidence="2">
    <location>
        <begin position="35"/>
        <end position="294"/>
    </location>
</feature>